<dbReference type="InterPro" id="IPR001611">
    <property type="entry name" value="Leu-rich_rpt"/>
</dbReference>
<dbReference type="InterPro" id="IPR055414">
    <property type="entry name" value="LRR_R13L4/SHOC2-like"/>
</dbReference>
<feature type="domain" description="R13L1/DRL21-like LRR repeat region" evidence="5">
    <location>
        <begin position="461"/>
        <end position="518"/>
    </location>
</feature>
<dbReference type="Pfam" id="PF25019">
    <property type="entry name" value="LRR_R13L1-DRL21"/>
    <property type="match status" value="1"/>
</dbReference>
<dbReference type="Pfam" id="PF23598">
    <property type="entry name" value="LRR_14"/>
    <property type="match status" value="1"/>
</dbReference>
<dbReference type="InterPro" id="IPR032675">
    <property type="entry name" value="LRR_dom_sf"/>
</dbReference>
<keyword evidence="6" id="KW-0012">Acyltransferase</keyword>
<evidence type="ECO:0000259" key="5">
    <source>
        <dbReference type="Pfam" id="PF25019"/>
    </source>
</evidence>
<evidence type="ECO:0000259" key="4">
    <source>
        <dbReference type="Pfam" id="PF23598"/>
    </source>
</evidence>
<dbReference type="PANTHER" id="PTHR45752:SF187">
    <property type="entry name" value="LEUCINE-RICH REPEAT AND IQ DOMAIN-CONTAINING PROTEIN 4"/>
    <property type="match status" value="1"/>
</dbReference>
<keyword evidence="3" id="KW-0812">Transmembrane</keyword>
<dbReference type="EC" id="2.3.2.27" evidence="6"/>
<dbReference type="PANTHER" id="PTHR45752">
    <property type="entry name" value="LEUCINE-RICH REPEAT-CONTAINING"/>
    <property type="match status" value="1"/>
</dbReference>
<evidence type="ECO:0000256" key="2">
    <source>
        <dbReference type="ARBA" id="ARBA00022737"/>
    </source>
</evidence>
<dbReference type="EMBL" id="CACSII010000016">
    <property type="protein sequence ID" value="CAA0109669.1"/>
    <property type="molecule type" value="Genomic_DNA"/>
</dbReference>
<keyword evidence="3" id="KW-1133">Transmembrane helix</keyword>
<keyword evidence="3" id="KW-0472">Membrane</keyword>
<accession>A0A5S9PYU3</accession>
<name>A0A5S9PYU3_9GAMM</name>
<dbReference type="SMART" id="SM00365">
    <property type="entry name" value="LRR_SD22"/>
    <property type="match status" value="5"/>
</dbReference>
<dbReference type="InterPro" id="IPR050715">
    <property type="entry name" value="LRR-SigEffector_domain"/>
</dbReference>
<dbReference type="Proteomes" id="UP000434580">
    <property type="component" value="Unassembled WGS sequence"/>
</dbReference>
<organism evidence="6 7">
    <name type="scientific">BD1-7 clade bacterium</name>
    <dbReference type="NCBI Taxonomy" id="2029982"/>
    <lineage>
        <taxon>Bacteria</taxon>
        <taxon>Pseudomonadati</taxon>
        <taxon>Pseudomonadota</taxon>
        <taxon>Gammaproteobacteria</taxon>
        <taxon>Cellvibrionales</taxon>
        <taxon>Spongiibacteraceae</taxon>
        <taxon>BD1-7 clade</taxon>
    </lineage>
</organism>
<dbReference type="Gene3D" id="3.80.10.10">
    <property type="entry name" value="Ribonuclease Inhibitor"/>
    <property type="match status" value="4"/>
</dbReference>
<reference evidence="6 7" key="1">
    <citation type="submission" date="2019-11" db="EMBL/GenBank/DDBJ databases">
        <authorList>
            <person name="Holert J."/>
        </authorList>
    </citation>
    <scope>NUCLEOTIDE SEQUENCE [LARGE SCALE GENOMIC DNA]</scope>
    <source>
        <strain evidence="6">BC5_2</strain>
    </source>
</reference>
<dbReference type="GO" id="GO:0061630">
    <property type="term" value="F:ubiquitin protein ligase activity"/>
    <property type="evidence" value="ECO:0007669"/>
    <property type="project" value="UniProtKB-EC"/>
</dbReference>
<keyword evidence="1" id="KW-0433">Leucine-rich repeat</keyword>
<dbReference type="SMART" id="SM00369">
    <property type="entry name" value="LRR_TYP"/>
    <property type="match status" value="11"/>
</dbReference>
<dbReference type="Pfam" id="PF13855">
    <property type="entry name" value="LRR_8"/>
    <property type="match status" value="1"/>
</dbReference>
<dbReference type="SUPFAM" id="SSF52058">
    <property type="entry name" value="L domain-like"/>
    <property type="match status" value="2"/>
</dbReference>
<protein>
    <submittedName>
        <fullName evidence="6">E3 ubiquitin-protein ligase SspH2</fullName>
        <ecNumber evidence="6">2.3.2.27</ecNumber>
    </submittedName>
</protein>
<evidence type="ECO:0000313" key="7">
    <source>
        <dbReference type="Proteomes" id="UP000434580"/>
    </source>
</evidence>
<evidence type="ECO:0000313" key="6">
    <source>
        <dbReference type="EMBL" id="CAA0109669.1"/>
    </source>
</evidence>
<dbReference type="InterPro" id="IPR003591">
    <property type="entry name" value="Leu-rich_rpt_typical-subtyp"/>
</dbReference>
<evidence type="ECO:0000256" key="3">
    <source>
        <dbReference type="SAM" id="Phobius"/>
    </source>
</evidence>
<dbReference type="SMART" id="SM00364">
    <property type="entry name" value="LRR_BAC"/>
    <property type="match status" value="8"/>
</dbReference>
<evidence type="ECO:0000256" key="1">
    <source>
        <dbReference type="ARBA" id="ARBA00022614"/>
    </source>
</evidence>
<proteinExistence type="predicted"/>
<feature type="transmembrane region" description="Helical" evidence="3">
    <location>
        <begin position="955"/>
        <end position="973"/>
    </location>
</feature>
<keyword evidence="2" id="KW-0677">Repeat</keyword>
<dbReference type="PROSITE" id="PS51450">
    <property type="entry name" value="LRR"/>
    <property type="match status" value="4"/>
</dbReference>
<dbReference type="AlphaFoldDB" id="A0A5S9PYU3"/>
<feature type="domain" description="Disease resistance R13L4/SHOC-2-like LRR" evidence="4">
    <location>
        <begin position="552"/>
        <end position="653"/>
    </location>
</feature>
<dbReference type="InterPro" id="IPR056789">
    <property type="entry name" value="LRR_R13L1-DRL21"/>
</dbReference>
<keyword evidence="6" id="KW-0808">Transferase</keyword>
<sequence length="980" mass="108958">MPKVTQAWLERFILVKNSIYLDARLIDSVSISGSATDVYNNTLQGITMFKRIQSLLCTVLLLTAGNSYAAIQDPAIQALLSKLLPFPNGPRVIECDRYWIRCNDDDQVISVLHSIDSVDDLNADLSILQKLESYWAILDPSIAALPASLVNVDTLVDLRINTHQTVQLPNGFNADQLTHLDYVCEEETTSGCDLPTSLKSGTSLQEIRLTNSHWLGNAQWPNALELFVHQSGSVTVNLDVLSVPKLQNFTLTTDEQIVLDTQSDKTLLELRTLSLSASSVSISADLGLPQLQNLTVRASDFSGLPDTFSHYLNLEAFELNSLDDDKDLERQLKYQYVYTVAKLKKLDLSDHRPDLTEFPPEVLQMTSLEHLDISKNRIVELPDSINQLKKLKTLNLSNNRLIRLPAVFDLPALEELAVGRNYNVDSPDTLPLPPGLSNSVNLHTLNLTTSKRIQPPVDLAQLTSLKNLYISGTRIGSWLSDIPSLNNLERLTLSYISALDQLPTNLGDLQNLKRLDISDNSLASLPESIIELAGLEYLNASRNDISVLPSLIGDASSLRVINLYDNALTELPDSIGNLSEVTALILSNNKLSVVPDSVVNLVKLRTLHLDRNAITRIPDSMAGLTELEELKLRQNRLTRFPRALAELSQVKLLDLSHNMISEIPADIVFADGWEAIKLSWNNLTEIPTNIVAIPSLKTLILSSNAFSGALPVALFESFQDRHLWMDLSANRYVGELPDYQQIAEPLLAVSLSHNALWSSDGDVRAKYFGADDQLFPPRGVNVATAADGTHTISWGLPLLDGNMGMHHQYTAVQQLRGGLIPYSPARFYSNNYIVRIERQVNGQPDVETIALTGATSIFGIPNFTSNYTLEDYDRTVVNYQYSGDLANARVSVSSYMEGVEVVDGSIVSNYSRHQNTQRLESEPAYAGETQPFETNLDDLQPDFQDEFKEIAKSGGLPYFWMFGLIVLAAFRRYQLRSLKR</sequence>
<gene>
    <name evidence="6" type="primary">sspH2</name>
    <name evidence="6" type="ORF">DPBNPPHM_01307</name>
</gene>